<reference evidence="3" key="1">
    <citation type="submission" date="2019-07" db="EMBL/GenBank/DDBJ databases">
        <title>Hyphodiscus hymeniophilus genome sequencing and assembly.</title>
        <authorList>
            <person name="Kramer G."/>
            <person name="Nodwell J."/>
        </authorList>
    </citation>
    <scope>NUCLEOTIDE SEQUENCE</scope>
    <source>
        <strain evidence="3">ATCC 34498</strain>
    </source>
</reference>
<dbReference type="GO" id="GO:0045271">
    <property type="term" value="C:respiratory chain complex I"/>
    <property type="evidence" value="ECO:0007669"/>
    <property type="project" value="InterPro"/>
</dbReference>
<evidence type="ECO:0000256" key="1">
    <source>
        <dbReference type="ARBA" id="ARBA00007355"/>
    </source>
</evidence>
<dbReference type="OrthoDB" id="10255576at2759"/>
<dbReference type="GO" id="GO:0032981">
    <property type="term" value="P:mitochondrial respiratory chain complex I assembly"/>
    <property type="evidence" value="ECO:0007669"/>
    <property type="project" value="TreeGrafter"/>
</dbReference>
<dbReference type="InterPro" id="IPR052618">
    <property type="entry name" value="ComplexI_NDUFA12"/>
</dbReference>
<proteinExistence type="inferred from homology"/>
<feature type="compositionally biased region" description="Basic and acidic residues" evidence="2">
    <location>
        <begin position="233"/>
        <end position="270"/>
    </location>
</feature>
<evidence type="ECO:0000313" key="3">
    <source>
        <dbReference type="EMBL" id="KAG0651613.1"/>
    </source>
</evidence>
<sequence>MTSKPLSPIRKAWYQWKSLHLPWRKRFLIGMIPFHPYQTPCLPSYQQIPTPRLKLSHAHPKLLSKPNFPLGLDLQGNTFWEFRDTLNSHKHRMRRIVQYPPATHHSDINISPQWHQWLRHTRRDAPSLDEQSQDLVRQENLKVLARQADERWAAKGSFLDRPEARQPAPALRGTQASAVTPQMEPDVRLGETEAPQEVRWDGEVRAEVPGVGLKDAARSEQGGGETPAMQAPDQKKHYFNERPDGTEIKEKKYKDDPWKQARGAPSEDWKPAAWSPNSALKR</sequence>
<feature type="region of interest" description="Disordered" evidence="2">
    <location>
        <begin position="208"/>
        <end position="282"/>
    </location>
</feature>
<comment type="caution">
    <text evidence="3">The sequence shown here is derived from an EMBL/GenBank/DDBJ whole genome shotgun (WGS) entry which is preliminary data.</text>
</comment>
<evidence type="ECO:0000313" key="4">
    <source>
        <dbReference type="Proteomes" id="UP000785200"/>
    </source>
</evidence>
<dbReference type="InterPro" id="IPR007763">
    <property type="entry name" value="NDUFA12"/>
</dbReference>
<dbReference type="GO" id="GO:0005739">
    <property type="term" value="C:mitochondrion"/>
    <property type="evidence" value="ECO:0007669"/>
    <property type="project" value="TreeGrafter"/>
</dbReference>
<organism evidence="3 4">
    <name type="scientific">Hyphodiscus hymeniophilus</name>
    <dbReference type="NCBI Taxonomy" id="353542"/>
    <lineage>
        <taxon>Eukaryota</taxon>
        <taxon>Fungi</taxon>
        <taxon>Dikarya</taxon>
        <taxon>Ascomycota</taxon>
        <taxon>Pezizomycotina</taxon>
        <taxon>Leotiomycetes</taxon>
        <taxon>Helotiales</taxon>
        <taxon>Hyphodiscaceae</taxon>
        <taxon>Hyphodiscus</taxon>
    </lineage>
</organism>
<keyword evidence="4" id="KW-1185">Reference proteome</keyword>
<dbReference type="AlphaFoldDB" id="A0A9P7AZD6"/>
<dbReference type="Pfam" id="PF05071">
    <property type="entry name" value="NDUFA12"/>
    <property type="match status" value="1"/>
</dbReference>
<accession>A0A9P7AZD6</accession>
<dbReference type="PANTHER" id="PTHR32470">
    <property type="entry name" value="ADH DEHYDROGENASE [UBIQUINONE] 1 ALPHA SUBCOMPLEX ASSEMBLY FACTOR 2"/>
    <property type="match status" value="1"/>
</dbReference>
<name>A0A9P7AZD6_9HELO</name>
<dbReference type="PANTHER" id="PTHR32470:SF2">
    <property type="entry name" value="NADH DEHYDROGENASE [UBIQUINONE] 1 ALPHA SUBCOMPLEX ASSEMBLY FACTOR 2"/>
    <property type="match status" value="1"/>
</dbReference>
<feature type="region of interest" description="Disordered" evidence="2">
    <location>
        <begin position="156"/>
        <end position="181"/>
    </location>
</feature>
<protein>
    <submittedName>
        <fullName evidence="3">NADH dehydrogenase</fullName>
    </submittedName>
</protein>
<dbReference type="Proteomes" id="UP000785200">
    <property type="component" value="Unassembled WGS sequence"/>
</dbReference>
<comment type="similarity">
    <text evidence="1">Belongs to the complex I NDUFA12 subunit family.</text>
</comment>
<evidence type="ECO:0000256" key="2">
    <source>
        <dbReference type="SAM" id="MobiDB-lite"/>
    </source>
</evidence>
<gene>
    <name evidence="3" type="ORF">D0Z07_1761</name>
</gene>
<dbReference type="EMBL" id="VNKQ01000004">
    <property type="protein sequence ID" value="KAG0651613.1"/>
    <property type="molecule type" value="Genomic_DNA"/>
</dbReference>